<accession>A0AAW0H5C0</accession>
<sequence length="78" mass="8727">MRTQLSDLRAASGSGSGSDGPRLTLQPDYVSKTIARRCQVEEALLPSWVGRCCFESSLEPRLRELFRMVPALWTFAHS</sequence>
<comment type="caution">
    <text evidence="2">The sequence shown here is derived from an EMBL/GenBank/DDBJ whole genome shotgun (WGS) entry which is preliminary data.</text>
</comment>
<reference evidence="2 3" key="1">
    <citation type="journal article" date="2023" name="bioRxiv">
        <title>Conserved and derived expression patterns and positive selection on dental genes reveal complex evolutionary context of ever-growing rodent molars.</title>
        <authorList>
            <person name="Calamari Z.T."/>
            <person name="Song A."/>
            <person name="Cohen E."/>
            <person name="Akter M."/>
            <person name="Roy R.D."/>
            <person name="Hallikas O."/>
            <person name="Christensen M.M."/>
            <person name="Li P."/>
            <person name="Marangoni P."/>
            <person name="Jernvall J."/>
            <person name="Klein O.D."/>
        </authorList>
    </citation>
    <scope>NUCLEOTIDE SEQUENCE [LARGE SCALE GENOMIC DNA]</scope>
    <source>
        <strain evidence="2">V071</strain>
    </source>
</reference>
<dbReference type="Proteomes" id="UP001488838">
    <property type="component" value="Unassembled WGS sequence"/>
</dbReference>
<dbReference type="EMBL" id="JBBHLL010000966">
    <property type="protein sequence ID" value="KAK7796906.1"/>
    <property type="molecule type" value="Genomic_DNA"/>
</dbReference>
<evidence type="ECO:0000313" key="2">
    <source>
        <dbReference type="EMBL" id="KAK7796906.1"/>
    </source>
</evidence>
<feature type="region of interest" description="Disordered" evidence="1">
    <location>
        <begin position="1"/>
        <end position="24"/>
    </location>
</feature>
<evidence type="ECO:0000313" key="3">
    <source>
        <dbReference type="Proteomes" id="UP001488838"/>
    </source>
</evidence>
<proteinExistence type="predicted"/>
<keyword evidence="3" id="KW-1185">Reference proteome</keyword>
<name>A0AAW0H5C0_MYOGA</name>
<evidence type="ECO:0000256" key="1">
    <source>
        <dbReference type="SAM" id="MobiDB-lite"/>
    </source>
</evidence>
<gene>
    <name evidence="2" type="ORF">U0070_008915</name>
</gene>
<protein>
    <submittedName>
        <fullName evidence="2">Uncharacterized protein</fullName>
    </submittedName>
</protein>
<dbReference type="AlphaFoldDB" id="A0AAW0H5C0"/>
<organism evidence="2 3">
    <name type="scientific">Myodes glareolus</name>
    <name type="common">Bank vole</name>
    <name type="synonym">Clethrionomys glareolus</name>
    <dbReference type="NCBI Taxonomy" id="447135"/>
    <lineage>
        <taxon>Eukaryota</taxon>
        <taxon>Metazoa</taxon>
        <taxon>Chordata</taxon>
        <taxon>Craniata</taxon>
        <taxon>Vertebrata</taxon>
        <taxon>Euteleostomi</taxon>
        <taxon>Mammalia</taxon>
        <taxon>Eutheria</taxon>
        <taxon>Euarchontoglires</taxon>
        <taxon>Glires</taxon>
        <taxon>Rodentia</taxon>
        <taxon>Myomorpha</taxon>
        <taxon>Muroidea</taxon>
        <taxon>Cricetidae</taxon>
        <taxon>Arvicolinae</taxon>
        <taxon>Myodes</taxon>
    </lineage>
</organism>